<evidence type="ECO:0000313" key="1">
    <source>
        <dbReference type="EMBL" id="GEO13906.1"/>
    </source>
</evidence>
<dbReference type="OrthoDB" id="8456152at2"/>
<proteinExistence type="predicted"/>
<reference evidence="1 2" key="1">
    <citation type="submission" date="2019-07" db="EMBL/GenBank/DDBJ databases">
        <title>Whole genome shotgun sequence of Microvirga aerophila NBRC 106136.</title>
        <authorList>
            <person name="Hosoyama A."/>
            <person name="Uohara A."/>
            <person name="Ohji S."/>
            <person name="Ichikawa N."/>
        </authorList>
    </citation>
    <scope>NUCLEOTIDE SEQUENCE [LARGE SCALE GENOMIC DNA]</scope>
    <source>
        <strain evidence="1 2">NBRC 106136</strain>
    </source>
</reference>
<sequence length="81" mass="8516">MHPQNDAIAVILAILIALVATTLATLAGVMGDVPTTQRFTPDQTCAEWTDGCVVCSRTPQGLACSTPGIACQRGQESCLRR</sequence>
<comment type="caution">
    <text evidence="1">The sequence shown here is derived from an EMBL/GenBank/DDBJ whole genome shotgun (WGS) entry which is preliminary data.</text>
</comment>
<dbReference type="AlphaFoldDB" id="A0A512BPL9"/>
<name>A0A512BPL9_9HYPH</name>
<keyword evidence="2" id="KW-1185">Reference proteome</keyword>
<evidence type="ECO:0000313" key="2">
    <source>
        <dbReference type="Proteomes" id="UP000321085"/>
    </source>
</evidence>
<dbReference type="EMBL" id="BJYU01000017">
    <property type="protein sequence ID" value="GEO13906.1"/>
    <property type="molecule type" value="Genomic_DNA"/>
</dbReference>
<dbReference type="RefSeq" id="WP_114186473.1">
    <property type="nucleotide sequence ID" value="NZ_BJYU01000017.1"/>
</dbReference>
<protein>
    <submittedName>
        <fullName evidence="1">Uncharacterized protein</fullName>
    </submittedName>
</protein>
<accession>A0A512BPL9</accession>
<organism evidence="1 2">
    <name type="scientific">Microvirga aerophila</name>
    <dbReference type="NCBI Taxonomy" id="670291"/>
    <lineage>
        <taxon>Bacteria</taxon>
        <taxon>Pseudomonadati</taxon>
        <taxon>Pseudomonadota</taxon>
        <taxon>Alphaproteobacteria</taxon>
        <taxon>Hyphomicrobiales</taxon>
        <taxon>Methylobacteriaceae</taxon>
        <taxon>Microvirga</taxon>
    </lineage>
</organism>
<gene>
    <name evidence="1" type="ORF">MAE02_16020</name>
</gene>
<dbReference type="Proteomes" id="UP000321085">
    <property type="component" value="Unassembled WGS sequence"/>
</dbReference>